<dbReference type="EMBL" id="MAXA01000228">
    <property type="protein sequence ID" value="OHV25736.1"/>
    <property type="molecule type" value="Genomic_DNA"/>
</dbReference>
<dbReference type="Proteomes" id="UP000179769">
    <property type="component" value="Unassembled WGS sequence"/>
</dbReference>
<feature type="region of interest" description="Disordered" evidence="1">
    <location>
        <begin position="326"/>
        <end position="454"/>
    </location>
</feature>
<protein>
    <submittedName>
        <fullName evidence="2">Uncharacterized protein</fullName>
    </submittedName>
</protein>
<feature type="compositionally biased region" description="Low complexity" evidence="1">
    <location>
        <begin position="366"/>
        <end position="381"/>
    </location>
</feature>
<gene>
    <name evidence="2" type="ORF">BBK14_21630</name>
</gene>
<sequence>MLGPLRRVWRRAGKATTSPPANEIAPPATTEQSQPAWQALPPIRRSAVAHPVTSDATGFARGLGARSPAPLVLRAPAHDVTPFAAGGSFRPLATTPVPGTGAVYRSAADRTPGTAPDPVPYLVADLMSRAPTAGGRRRSDASAEGSGRPAGPAWQAGPVAPTETAGSVAPAGSATPVGSAVPPVPPMPAVESGPVGLVTEPPAALPGPPRPRTLAAATVPPVVTRSASPLPAPMVRSLDRRARPAGAPPQPHLPTAGPSAAQPPVVQASPPSTATTSPATSVREMTGLAGGPRWHPPSDSAASQPATPHPSRRGWVIEAPSVARRAAEPVAEPPSPRRYGLGLPVARRPAGLPGPEVPVPGPAAPVPADRSAPAGAAADPPLFAPTPSELPAVPPPTADARTYGPRADGLADAADPPSVPVRAVPPATPVTRAASQPDRGPGRGAEPPAPAAPSVAVEPFSVVEPPVSAPPSWVAAPTVGAGPRIVPSPRPDAAAVARRSPEVSASMVTSPTDAPAAAVHRSVDRSLPEAGPAADASVRTGPLPARPAPAAARAVVQPTPRPTGAALVDSFTADLLAAGADHPARSVVTAVAPVRRLGLGAPVHRSAVTTSLPAPLGAPLGAPWTRPVGSAATAVTATAAGGVVAADESRGPVRFTARAPEFGGPAFVTSSHAVAREATPMVEEALAAPAPAPMAAASAPVAGASAAGGSTSAAGGAAGAHPAAGVPDSEIPGLAEKIYEHLARRLRAELLADRERRGLLGDPL</sequence>
<organism evidence="2 3">
    <name type="scientific">Parafrankia soli</name>
    <dbReference type="NCBI Taxonomy" id="2599596"/>
    <lineage>
        <taxon>Bacteria</taxon>
        <taxon>Bacillati</taxon>
        <taxon>Actinomycetota</taxon>
        <taxon>Actinomycetes</taxon>
        <taxon>Frankiales</taxon>
        <taxon>Frankiaceae</taxon>
        <taxon>Parafrankia</taxon>
    </lineage>
</organism>
<evidence type="ECO:0000313" key="3">
    <source>
        <dbReference type="Proteomes" id="UP000179769"/>
    </source>
</evidence>
<dbReference type="AlphaFoldDB" id="A0A1S1PWP5"/>
<feature type="compositionally biased region" description="Low complexity" evidence="1">
    <location>
        <begin position="411"/>
        <end position="435"/>
    </location>
</feature>
<feature type="region of interest" description="Disordered" evidence="1">
    <location>
        <begin position="525"/>
        <end position="546"/>
    </location>
</feature>
<feature type="compositionally biased region" description="Low complexity" evidence="1">
    <location>
        <begin position="258"/>
        <end position="281"/>
    </location>
</feature>
<comment type="caution">
    <text evidence="2">The sequence shown here is derived from an EMBL/GenBank/DDBJ whole genome shotgun (WGS) entry which is preliminary data.</text>
</comment>
<accession>A0A1S1PWP5</accession>
<feature type="region of interest" description="Disordered" evidence="1">
    <location>
        <begin position="131"/>
        <end position="213"/>
    </location>
</feature>
<feature type="region of interest" description="Disordered" evidence="1">
    <location>
        <begin position="1"/>
        <end position="36"/>
    </location>
</feature>
<reference evidence="3" key="1">
    <citation type="submission" date="2016-07" db="EMBL/GenBank/DDBJ databases">
        <title>Frankia sp. NRRL B-16219 Genome sequencing.</title>
        <authorList>
            <person name="Ghodhbane-Gtari F."/>
            <person name="Swanson E."/>
            <person name="Gueddou A."/>
            <person name="Louati M."/>
            <person name="Nouioui I."/>
            <person name="Hezbri K."/>
            <person name="Abebe-Akele F."/>
            <person name="Simpson S."/>
            <person name="Morris K."/>
            <person name="Thomas K."/>
            <person name="Gtari M."/>
            <person name="Tisa L.S."/>
        </authorList>
    </citation>
    <scope>NUCLEOTIDE SEQUENCE [LARGE SCALE GENOMIC DNA]</scope>
    <source>
        <strain evidence="3">NRRL B-16219</strain>
    </source>
</reference>
<evidence type="ECO:0000256" key="1">
    <source>
        <dbReference type="SAM" id="MobiDB-lite"/>
    </source>
</evidence>
<keyword evidence="3" id="KW-1185">Reference proteome</keyword>
<name>A0A1S1PWP5_9ACTN</name>
<evidence type="ECO:0000313" key="2">
    <source>
        <dbReference type="EMBL" id="OHV25736.1"/>
    </source>
</evidence>
<dbReference type="RefSeq" id="WP_071065195.1">
    <property type="nucleotide sequence ID" value="NZ_MAXA01000228.1"/>
</dbReference>
<feature type="compositionally biased region" description="Pro residues" evidence="1">
    <location>
        <begin position="355"/>
        <end position="365"/>
    </location>
</feature>
<feature type="region of interest" description="Disordered" evidence="1">
    <location>
        <begin position="704"/>
        <end position="730"/>
    </location>
</feature>
<feature type="region of interest" description="Disordered" evidence="1">
    <location>
        <begin position="241"/>
        <end position="313"/>
    </location>
</feature>
<feature type="compositionally biased region" description="Low complexity" evidence="1">
    <location>
        <begin position="704"/>
        <end position="725"/>
    </location>
</feature>
<proteinExistence type="predicted"/>